<evidence type="ECO:0000259" key="4">
    <source>
        <dbReference type="Pfam" id="PF00685"/>
    </source>
</evidence>
<dbReference type="Gramene" id="Vitis02g01386.t01">
    <property type="protein sequence ID" value="Vitis02g01386.t01.CDS"/>
    <property type="gene ID" value="Vitis02g01386"/>
</dbReference>
<comment type="similarity">
    <text evidence="1 3">Belongs to the sulfotransferase 1 family.</text>
</comment>
<evidence type="ECO:0000256" key="2">
    <source>
        <dbReference type="ARBA" id="ARBA00022679"/>
    </source>
</evidence>
<keyword evidence="2 3" id="KW-0808">Transferase</keyword>
<evidence type="ECO:0000256" key="3">
    <source>
        <dbReference type="RuleBase" id="RU361155"/>
    </source>
</evidence>
<reference evidence="5 6" key="1">
    <citation type="journal article" date="2018" name="PLoS Genet.">
        <title>Population sequencing reveals clonal diversity and ancestral inbreeding in the grapevine cultivar Chardonnay.</title>
        <authorList>
            <person name="Roach M.J."/>
            <person name="Johnson D.L."/>
            <person name="Bohlmann J."/>
            <person name="van Vuuren H.J."/>
            <person name="Jones S.J."/>
            <person name="Pretorius I.S."/>
            <person name="Schmidt S.A."/>
            <person name="Borneman A.R."/>
        </authorList>
    </citation>
    <scope>NUCLEOTIDE SEQUENCE [LARGE SCALE GENOMIC DNA]</scope>
    <source>
        <strain evidence="6">cv. Chardonnay</strain>
        <tissue evidence="5">Leaf</tissue>
    </source>
</reference>
<sequence>MEVKAESSVSSVFGGDDLEELSSECQELFQTLPRERNWDGTYIYQYQGFWFRARTLQSIISFQRHFQAEDSDVLVISPQKSGTTWLKALTFAIINRNQSAFSQSPLLTSNPHDLVRFLEFDLYFMKKEGPNLQDLPRPRLLATHTPCSMLPSSIKDSECRIVYICRNPLDRFVSIWHFVNTIPTQPLNPTSLDHGLEMFCRGVESFGPYWDHVLEYWKMSRERPDKVLFLKYEDLKEDISTHIKRLAHFLGFPFSEEEERVGIIEEISRLCSLQSLKNLMVNKTGKRPCGFKNSAHFRKGEVGDWVSYVTPAMAERIRILMEEKLRGSGLSFKMSYDFIGEGG</sequence>
<name>A0A438IAK6_VITVI</name>
<dbReference type="Proteomes" id="UP000288805">
    <property type="component" value="Unassembled WGS sequence"/>
</dbReference>
<dbReference type="GO" id="GO:0008146">
    <property type="term" value="F:sulfotransferase activity"/>
    <property type="evidence" value="ECO:0007669"/>
    <property type="project" value="InterPro"/>
</dbReference>
<evidence type="ECO:0000256" key="1">
    <source>
        <dbReference type="ARBA" id="ARBA00005771"/>
    </source>
</evidence>
<protein>
    <recommendedName>
        <fullName evidence="3">Sulfotransferase</fullName>
        <ecNumber evidence="3">2.8.2.-</ecNumber>
    </recommendedName>
</protein>
<dbReference type="PANTHER" id="PTHR11783">
    <property type="entry name" value="SULFOTRANSFERASE SULT"/>
    <property type="match status" value="1"/>
</dbReference>
<dbReference type="InterPro" id="IPR027417">
    <property type="entry name" value="P-loop_NTPase"/>
</dbReference>
<evidence type="ECO:0000313" key="6">
    <source>
        <dbReference type="Proteomes" id="UP000288805"/>
    </source>
</evidence>
<gene>
    <name evidence="5" type="primary">SOT15_13</name>
    <name evidence="5" type="ORF">CK203_043417</name>
</gene>
<dbReference type="AlphaFoldDB" id="A0A438IAK6"/>
<comment type="caution">
    <text evidence="5">The sequence shown here is derived from an EMBL/GenBank/DDBJ whole genome shotgun (WGS) entry which is preliminary data.</text>
</comment>
<dbReference type="InterPro" id="IPR000863">
    <property type="entry name" value="Sulfotransferase_dom"/>
</dbReference>
<dbReference type="Gene3D" id="3.40.50.300">
    <property type="entry name" value="P-loop containing nucleotide triphosphate hydrolases"/>
    <property type="match status" value="1"/>
</dbReference>
<accession>A0A438IAK6</accession>
<dbReference type="OrthoDB" id="205623at2759"/>
<feature type="domain" description="Sulfotransferase" evidence="4">
    <location>
        <begin position="70"/>
        <end position="329"/>
    </location>
</feature>
<dbReference type="Pfam" id="PF00685">
    <property type="entry name" value="Sulfotransfer_1"/>
    <property type="match status" value="1"/>
</dbReference>
<proteinExistence type="inferred from homology"/>
<dbReference type="EC" id="2.8.2.-" evidence="3"/>
<organism evidence="5 6">
    <name type="scientific">Vitis vinifera</name>
    <name type="common">Grape</name>
    <dbReference type="NCBI Taxonomy" id="29760"/>
    <lineage>
        <taxon>Eukaryota</taxon>
        <taxon>Viridiplantae</taxon>
        <taxon>Streptophyta</taxon>
        <taxon>Embryophyta</taxon>
        <taxon>Tracheophyta</taxon>
        <taxon>Spermatophyta</taxon>
        <taxon>Magnoliopsida</taxon>
        <taxon>eudicotyledons</taxon>
        <taxon>Gunneridae</taxon>
        <taxon>Pentapetalae</taxon>
        <taxon>rosids</taxon>
        <taxon>Vitales</taxon>
        <taxon>Vitaceae</taxon>
        <taxon>Viteae</taxon>
        <taxon>Vitis</taxon>
    </lineage>
</organism>
<dbReference type="EMBL" id="QGNW01000127">
    <property type="protein sequence ID" value="RVW93734.1"/>
    <property type="molecule type" value="Genomic_DNA"/>
</dbReference>
<evidence type="ECO:0000313" key="5">
    <source>
        <dbReference type="EMBL" id="RVW93734.1"/>
    </source>
</evidence>
<dbReference type="SUPFAM" id="SSF52540">
    <property type="entry name" value="P-loop containing nucleoside triphosphate hydrolases"/>
    <property type="match status" value="1"/>
</dbReference>